<reference evidence="15" key="2">
    <citation type="submission" date="2023-04" db="EMBL/GenBank/DDBJ databases">
        <authorList>
            <person name="Bruccoleri R.E."/>
            <person name="Oakeley E.J."/>
            <person name="Faust A.-M."/>
            <person name="Dessus-Babus S."/>
            <person name="Altorfer M."/>
            <person name="Burckhardt D."/>
            <person name="Oertli M."/>
            <person name="Naumann U."/>
            <person name="Petersen F."/>
            <person name="Wong J."/>
        </authorList>
    </citation>
    <scope>NUCLEOTIDE SEQUENCE</scope>
    <source>
        <strain evidence="15">GSM-AAB239-AS_SAM_17_03QT</strain>
        <tissue evidence="15">Leaf</tissue>
    </source>
</reference>
<keyword evidence="8" id="KW-0810">Translation regulation</keyword>
<dbReference type="GO" id="GO:0000184">
    <property type="term" value="P:nuclear-transcribed mRNA catabolic process, nonsense-mediated decay"/>
    <property type="evidence" value="ECO:0007669"/>
    <property type="project" value="UniProtKB-KW"/>
</dbReference>
<dbReference type="GO" id="GO:0035145">
    <property type="term" value="C:exon-exon junction complex"/>
    <property type="evidence" value="ECO:0007669"/>
    <property type="project" value="InterPro"/>
</dbReference>
<name>A0AAX6HET1_IRIPA</name>
<evidence type="ECO:0000256" key="8">
    <source>
        <dbReference type="ARBA" id="ARBA00022845"/>
    </source>
</evidence>
<feature type="compositionally biased region" description="Polar residues" evidence="13">
    <location>
        <begin position="317"/>
        <end position="339"/>
    </location>
</feature>
<keyword evidence="9" id="KW-0694">RNA-binding</keyword>
<evidence type="ECO:0000256" key="2">
    <source>
        <dbReference type="ARBA" id="ARBA00004496"/>
    </source>
</evidence>
<keyword evidence="7" id="KW-0509">mRNA transport</keyword>
<keyword evidence="4" id="KW-0813">Transport</keyword>
<gene>
    <name evidence="15" type="ORF">M6B38_315435</name>
</gene>
<dbReference type="GO" id="GO:0005737">
    <property type="term" value="C:cytoplasm"/>
    <property type="evidence" value="ECO:0007669"/>
    <property type="project" value="UniProtKB-SubCell"/>
</dbReference>
<evidence type="ECO:0000256" key="6">
    <source>
        <dbReference type="ARBA" id="ARBA00022664"/>
    </source>
</evidence>
<accession>A0AAX6HET1</accession>
<dbReference type="GO" id="GO:0016301">
    <property type="term" value="F:kinase activity"/>
    <property type="evidence" value="ECO:0007669"/>
    <property type="project" value="UniProtKB-KW"/>
</dbReference>
<dbReference type="GO" id="GO:0006417">
    <property type="term" value="P:regulation of translation"/>
    <property type="evidence" value="ECO:0007669"/>
    <property type="project" value="UniProtKB-KW"/>
</dbReference>
<dbReference type="AlphaFoldDB" id="A0AAX6HET1"/>
<evidence type="ECO:0000256" key="11">
    <source>
        <dbReference type="ARBA" id="ARBA00023187"/>
    </source>
</evidence>
<dbReference type="GO" id="GO:0006397">
    <property type="term" value="P:mRNA processing"/>
    <property type="evidence" value="ECO:0007669"/>
    <property type="project" value="UniProtKB-KW"/>
</dbReference>
<keyword evidence="10" id="KW-0866">Nonsense-mediated mRNA decay</keyword>
<dbReference type="EMBL" id="JANAVB010009995">
    <property type="protein sequence ID" value="KAJ6839536.1"/>
    <property type="molecule type" value="Genomic_DNA"/>
</dbReference>
<evidence type="ECO:0000313" key="16">
    <source>
        <dbReference type="Proteomes" id="UP001140949"/>
    </source>
</evidence>
<feature type="compositionally biased region" description="Polar residues" evidence="13">
    <location>
        <begin position="449"/>
        <end position="472"/>
    </location>
</feature>
<dbReference type="Pfam" id="PF09405">
    <property type="entry name" value="Btz"/>
    <property type="match status" value="1"/>
</dbReference>
<reference evidence="15" key="1">
    <citation type="journal article" date="2023" name="GigaByte">
        <title>Genome assembly of the bearded iris, Iris pallida Lam.</title>
        <authorList>
            <person name="Bruccoleri R.E."/>
            <person name="Oakeley E.J."/>
            <person name="Faust A.M.E."/>
            <person name="Altorfer M."/>
            <person name="Dessus-Babus S."/>
            <person name="Burckhardt D."/>
            <person name="Oertli M."/>
            <person name="Naumann U."/>
            <person name="Petersen F."/>
            <person name="Wong J."/>
        </authorList>
    </citation>
    <scope>NUCLEOTIDE SEQUENCE</scope>
    <source>
        <strain evidence="15">GSM-AAB239-AS_SAM_17_03QT</strain>
    </source>
</reference>
<keyword evidence="11" id="KW-0508">mRNA splicing</keyword>
<evidence type="ECO:0000256" key="12">
    <source>
        <dbReference type="ARBA" id="ARBA00023242"/>
    </source>
</evidence>
<feature type="compositionally biased region" description="Low complexity" evidence="13">
    <location>
        <begin position="377"/>
        <end position="394"/>
    </location>
</feature>
<evidence type="ECO:0000256" key="1">
    <source>
        <dbReference type="ARBA" id="ARBA00004123"/>
    </source>
</evidence>
<sequence>MATEGEETVEEYESDPEDVIVPSAMRRREASDDEDGSDSGGGSPPVRKAPASVGSDGESDGQGGAPAYVEDDDDDEEYYEEEEVEEEEEVMVLEEKKPDAEEGAKELEDGEEEGEKKENEPYAVPTAGAFYMHDDRFRENVRGRHRRMAGGRSLWESKDDRAWVHDRFEEMNLQDTHCDEGRRNSRGRFRGRGSGRIRGRGRGYARGNGSRPYHDDDNNQNRVQKSVRGRGPRRYESLSKNTETSTSQYKQSGKPQESTSNAGTGKPSSQTSDVQPNPVHPRKQFFGSNLSSASPPFYPSGSSNQDISGTQKRDAQSGATSRSLSSSIQMENNFPVSQSGSYVRGKNVVDSLGHDRQYVDDILRSVSGKTLANAHLQSSVSSVSSVNTTQSPNSKVQGRGLTINSPPNYQATSSVNQIGRGSVQIPPLAVQQRPVQSQLHPSLRISTQQFGQRAITGNQGSSPPQGPSTNASEVGEADSPPGSSKSKTSLVAKGKTSNQDTGRGFLSGGSQVIGATGAMGLNSNDQNFSGTPAMLPVMQFGGQHPGGLGVPAVGMAFPGYVAQPQLGFGNSEMTWLPVITGAAGALGAAGVLGASYCSSYIALDGNYQPHSSGQTSSSVASRQRGYCSQACHCSETSEKTRISK</sequence>
<dbReference type="SMART" id="SM01044">
    <property type="entry name" value="Btz"/>
    <property type="match status" value="1"/>
</dbReference>
<comment type="similarity">
    <text evidence="3">Belongs to the CASC3 family.</text>
</comment>
<keyword evidence="6" id="KW-0507">mRNA processing</keyword>
<protein>
    <submittedName>
        <fullName evidence="15">Tau-tubulin kinase 1-like</fullName>
    </submittedName>
</protein>
<evidence type="ECO:0000256" key="10">
    <source>
        <dbReference type="ARBA" id="ARBA00023161"/>
    </source>
</evidence>
<comment type="caution">
    <text evidence="15">The sequence shown here is derived from an EMBL/GenBank/DDBJ whole genome shotgun (WGS) entry which is preliminary data.</text>
</comment>
<feature type="compositionally biased region" description="Acidic residues" evidence="13">
    <location>
        <begin position="69"/>
        <end position="92"/>
    </location>
</feature>
<dbReference type="GO" id="GO:0051028">
    <property type="term" value="P:mRNA transport"/>
    <property type="evidence" value="ECO:0007669"/>
    <property type="project" value="UniProtKB-KW"/>
</dbReference>
<dbReference type="InterPro" id="IPR018545">
    <property type="entry name" value="Btz_dom"/>
</dbReference>
<feature type="region of interest" description="Disordered" evidence="13">
    <location>
        <begin position="172"/>
        <end position="339"/>
    </location>
</feature>
<keyword evidence="15" id="KW-0418">Kinase</keyword>
<evidence type="ECO:0000313" key="15">
    <source>
        <dbReference type="EMBL" id="KAJ6839536.1"/>
    </source>
</evidence>
<feature type="compositionally biased region" description="Acidic residues" evidence="13">
    <location>
        <begin position="1"/>
        <end position="18"/>
    </location>
</feature>
<evidence type="ECO:0000256" key="13">
    <source>
        <dbReference type="SAM" id="MobiDB-lite"/>
    </source>
</evidence>
<evidence type="ECO:0000256" key="9">
    <source>
        <dbReference type="ARBA" id="ARBA00022884"/>
    </source>
</evidence>
<feature type="compositionally biased region" description="Basic and acidic residues" evidence="13">
    <location>
        <begin position="172"/>
        <end position="183"/>
    </location>
</feature>
<feature type="region of interest" description="Disordered" evidence="13">
    <location>
        <begin position="1"/>
        <end position="128"/>
    </location>
</feature>
<keyword evidence="15" id="KW-0808">Transferase</keyword>
<feature type="region of interest" description="Disordered" evidence="13">
    <location>
        <begin position="377"/>
        <end position="414"/>
    </location>
</feature>
<dbReference type="PANTHER" id="PTHR46837">
    <property type="entry name" value="PROTEIN MLN51 HOMOLOG"/>
    <property type="match status" value="1"/>
</dbReference>
<proteinExistence type="inferred from homology"/>
<evidence type="ECO:0000256" key="5">
    <source>
        <dbReference type="ARBA" id="ARBA00022490"/>
    </source>
</evidence>
<dbReference type="GO" id="GO:0008380">
    <property type="term" value="P:RNA splicing"/>
    <property type="evidence" value="ECO:0007669"/>
    <property type="project" value="UniProtKB-KW"/>
</dbReference>
<feature type="compositionally biased region" description="Polar residues" evidence="13">
    <location>
        <begin position="481"/>
        <end position="501"/>
    </location>
</feature>
<dbReference type="PANTHER" id="PTHR46837:SF5">
    <property type="entry name" value="PROTEIN MLN51 HOMOLOG"/>
    <property type="match status" value="1"/>
</dbReference>
<keyword evidence="5" id="KW-0963">Cytoplasm</keyword>
<keyword evidence="16" id="KW-1185">Reference proteome</keyword>
<feature type="compositionally biased region" description="Polar residues" evidence="13">
    <location>
        <begin position="238"/>
        <end position="275"/>
    </location>
</feature>
<feature type="domain" description="Btz" evidence="14">
    <location>
        <begin position="85"/>
        <end position="195"/>
    </location>
</feature>
<organism evidence="15 16">
    <name type="scientific">Iris pallida</name>
    <name type="common">Sweet iris</name>
    <dbReference type="NCBI Taxonomy" id="29817"/>
    <lineage>
        <taxon>Eukaryota</taxon>
        <taxon>Viridiplantae</taxon>
        <taxon>Streptophyta</taxon>
        <taxon>Embryophyta</taxon>
        <taxon>Tracheophyta</taxon>
        <taxon>Spermatophyta</taxon>
        <taxon>Magnoliopsida</taxon>
        <taxon>Liliopsida</taxon>
        <taxon>Asparagales</taxon>
        <taxon>Iridaceae</taxon>
        <taxon>Iridoideae</taxon>
        <taxon>Irideae</taxon>
        <taxon>Iris</taxon>
    </lineage>
</organism>
<feature type="compositionally biased region" description="Polar residues" evidence="13">
    <location>
        <begin position="402"/>
        <end position="414"/>
    </location>
</feature>
<comment type="subcellular location">
    <subcellularLocation>
        <location evidence="2">Cytoplasm</location>
    </subcellularLocation>
    <subcellularLocation>
        <location evidence="1">Nucleus</location>
    </subcellularLocation>
</comment>
<feature type="compositionally biased region" description="Basic residues" evidence="13">
    <location>
        <begin position="184"/>
        <end position="203"/>
    </location>
</feature>
<dbReference type="GO" id="GO:0003729">
    <property type="term" value="F:mRNA binding"/>
    <property type="evidence" value="ECO:0007669"/>
    <property type="project" value="InterPro"/>
</dbReference>
<feature type="compositionally biased region" description="Basic and acidic residues" evidence="13">
    <location>
        <begin position="93"/>
        <end position="107"/>
    </location>
</feature>
<dbReference type="InterPro" id="IPR044796">
    <property type="entry name" value="MLN51_plant"/>
</dbReference>
<keyword evidence="12" id="KW-0539">Nucleus</keyword>
<evidence type="ECO:0000259" key="14">
    <source>
        <dbReference type="SMART" id="SM01044"/>
    </source>
</evidence>
<dbReference type="Proteomes" id="UP001140949">
    <property type="component" value="Unassembled WGS sequence"/>
</dbReference>
<feature type="region of interest" description="Disordered" evidence="13">
    <location>
        <begin position="449"/>
        <end position="508"/>
    </location>
</feature>
<evidence type="ECO:0000256" key="4">
    <source>
        <dbReference type="ARBA" id="ARBA00022448"/>
    </source>
</evidence>
<evidence type="ECO:0000256" key="7">
    <source>
        <dbReference type="ARBA" id="ARBA00022816"/>
    </source>
</evidence>
<feature type="compositionally biased region" description="Polar residues" evidence="13">
    <location>
        <begin position="286"/>
        <end position="310"/>
    </location>
</feature>
<evidence type="ECO:0000256" key="3">
    <source>
        <dbReference type="ARBA" id="ARBA00009548"/>
    </source>
</evidence>